<accession>A0A6A4RKZ5</accession>
<gene>
    <name evidence="2" type="ORF">GP644_08665</name>
</gene>
<reference evidence="2 3" key="1">
    <citation type="submission" date="2019-12" db="EMBL/GenBank/DDBJ databases">
        <authorList>
            <person name="Zhang Y.-J."/>
        </authorList>
    </citation>
    <scope>NUCLEOTIDE SEQUENCE [LARGE SCALE GENOMIC DNA]</scope>
    <source>
        <strain evidence="2 3">H18S-6</strain>
    </source>
</reference>
<evidence type="ECO:0000256" key="1">
    <source>
        <dbReference type="PROSITE-ProRule" id="PRU00510"/>
    </source>
</evidence>
<name>A0A6A4RKZ5_9RHOB</name>
<comment type="caution">
    <text evidence="2">The sequence shown here is derived from an EMBL/GenBank/DDBJ whole genome shotgun (WGS) entry which is preliminary data.</text>
</comment>
<organism evidence="2 3">
    <name type="scientific">Parasedimentitalea maritima</name>
    <dbReference type="NCBI Taxonomy" id="2578117"/>
    <lineage>
        <taxon>Bacteria</taxon>
        <taxon>Pseudomonadati</taxon>
        <taxon>Pseudomonadota</taxon>
        <taxon>Alphaproteobacteria</taxon>
        <taxon>Rhodobacterales</taxon>
        <taxon>Paracoccaceae</taxon>
        <taxon>Parasedimentitalea</taxon>
    </lineage>
</organism>
<dbReference type="AlphaFoldDB" id="A0A6A4RKZ5"/>
<dbReference type="RefSeq" id="WP_158978765.1">
    <property type="nucleotide sequence ID" value="NZ_WSFO01000004.1"/>
</dbReference>
<evidence type="ECO:0000313" key="3">
    <source>
        <dbReference type="Proteomes" id="UP000441586"/>
    </source>
</evidence>
<protein>
    <submittedName>
        <fullName evidence="2">TraR/DksA family transcriptional regulator</fullName>
    </submittedName>
</protein>
<dbReference type="PROSITE" id="PS51128">
    <property type="entry name" value="ZF_DKSA_2"/>
    <property type="match status" value="1"/>
</dbReference>
<dbReference type="Proteomes" id="UP000441586">
    <property type="component" value="Unassembled WGS sequence"/>
</dbReference>
<dbReference type="Gene3D" id="1.20.120.910">
    <property type="entry name" value="DksA, coiled-coil domain"/>
    <property type="match status" value="1"/>
</dbReference>
<proteinExistence type="predicted"/>
<sequence length="105" mass="11485">MNFAARRNTLEAQRRMLAGHLPEIGTGAGAALAGAIPLGWQPKGDEQRCGEMLGHFEMDELRRIEVALARLREGSYGFCQICGDDIEEERLDKCPATPFCSSCDG</sequence>
<dbReference type="EMBL" id="WSFO01000004">
    <property type="protein sequence ID" value="KAE9630464.1"/>
    <property type="molecule type" value="Genomic_DNA"/>
</dbReference>
<feature type="zinc finger region" description="dksA C4-type" evidence="1">
    <location>
        <begin position="79"/>
        <end position="103"/>
    </location>
</feature>
<dbReference type="GO" id="GO:0008270">
    <property type="term" value="F:zinc ion binding"/>
    <property type="evidence" value="ECO:0007669"/>
    <property type="project" value="UniProtKB-KW"/>
</dbReference>
<evidence type="ECO:0000313" key="2">
    <source>
        <dbReference type="EMBL" id="KAE9630464.1"/>
    </source>
</evidence>